<dbReference type="SUPFAM" id="SSF53822">
    <property type="entry name" value="Periplasmic binding protein-like I"/>
    <property type="match status" value="1"/>
</dbReference>
<keyword evidence="4" id="KW-0732">Signal</keyword>
<keyword evidence="3 11" id="KW-0812">Transmembrane</keyword>
<dbReference type="Pfam" id="PF07562">
    <property type="entry name" value="NCD3G"/>
    <property type="match status" value="1"/>
</dbReference>
<evidence type="ECO:0000313" key="14">
    <source>
        <dbReference type="Proteomes" id="UP001295444"/>
    </source>
</evidence>
<evidence type="ECO:0000256" key="4">
    <source>
        <dbReference type="ARBA" id="ARBA00022729"/>
    </source>
</evidence>
<evidence type="ECO:0000259" key="12">
    <source>
        <dbReference type="PROSITE" id="PS50259"/>
    </source>
</evidence>
<keyword evidence="9" id="KW-0325">Glycoprotein</keyword>
<feature type="transmembrane region" description="Helical" evidence="11">
    <location>
        <begin position="658"/>
        <end position="683"/>
    </location>
</feature>
<dbReference type="PRINTS" id="PR00248">
    <property type="entry name" value="GPCRMGR"/>
</dbReference>
<dbReference type="CDD" id="cd15283">
    <property type="entry name" value="7tmC_V2R_pheromone"/>
    <property type="match status" value="1"/>
</dbReference>
<reference evidence="13" key="1">
    <citation type="submission" date="2022-03" db="EMBL/GenBank/DDBJ databases">
        <authorList>
            <person name="Alioto T."/>
            <person name="Alioto T."/>
            <person name="Gomez Garrido J."/>
        </authorList>
    </citation>
    <scope>NUCLEOTIDE SEQUENCE</scope>
</reference>
<evidence type="ECO:0000256" key="9">
    <source>
        <dbReference type="ARBA" id="ARBA00023180"/>
    </source>
</evidence>
<evidence type="ECO:0000256" key="1">
    <source>
        <dbReference type="ARBA" id="ARBA00004651"/>
    </source>
</evidence>
<dbReference type="InterPro" id="IPR000068">
    <property type="entry name" value="GPCR_3_Ca_sens_rcpt-rel"/>
</dbReference>
<dbReference type="PRINTS" id="PR01535">
    <property type="entry name" value="VOMERONASL2R"/>
</dbReference>
<gene>
    <name evidence="13" type="ORF">PECUL_23A005023</name>
</gene>
<feature type="transmembrane region" description="Helical" evidence="11">
    <location>
        <begin position="728"/>
        <end position="752"/>
    </location>
</feature>
<keyword evidence="10" id="KW-0807">Transducer</keyword>
<dbReference type="Gene3D" id="3.40.50.2300">
    <property type="match status" value="2"/>
</dbReference>
<dbReference type="InterPro" id="IPR017978">
    <property type="entry name" value="GPCR_3_C"/>
</dbReference>
<dbReference type="FunFam" id="3.40.50.2300:FF:000728">
    <property type="entry name" value="Uncharacterized protein"/>
    <property type="match status" value="1"/>
</dbReference>
<evidence type="ECO:0000256" key="10">
    <source>
        <dbReference type="ARBA" id="ARBA00023224"/>
    </source>
</evidence>
<dbReference type="InterPro" id="IPR001828">
    <property type="entry name" value="ANF_lig-bd_rcpt"/>
</dbReference>
<dbReference type="PANTHER" id="PTHR24061:SF596">
    <property type="entry name" value="VOMERONASAL TYPE-2 RECEPTOR 26"/>
    <property type="match status" value="1"/>
</dbReference>
<dbReference type="CDD" id="cd06365">
    <property type="entry name" value="PBP1_pheromone_receptor"/>
    <property type="match status" value="1"/>
</dbReference>
<dbReference type="Pfam" id="PF01094">
    <property type="entry name" value="ANF_receptor"/>
    <property type="match status" value="1"/>
</dbReference>
<organism evidence="13 14">
    <name type="scientific">Pelobates cultripes</name>
    <name type="common">Western spadefoot toad</name>
    <dbReference type="NCBI Taxonomy" id="61616"/>
    <lineage>
        <taxon>Eukaryota</taxon>
        <taxon>Metazoa</taxon>
        <taxon>Chordata</taxon>
        <taxon>Craniata</taxon>
        <taxon>Vertebrata</taxon>
        <taxon>Euteleostomi</taxon>
        <taxon>Amphibia</taxon>
        <taxon>Batrachia</taxon>
        <taxon>Anura</taxon>
        <taxon>Pelobatoidea</taxon>
        <taxon>Pelobatidae</taxon>
        <taxon>Pelobates</taxon>
    </lineage>
</organism>
<evidence type="ECO:0000256" key="3">
    <source>
        <dbReference type="ARBA" id="ARBA00022692"/>
    </source>
</evidence>
<dbReference type="AlphaFoldDB" id="A0AAD1TLQ7"/>
<dbReference type="InterPro" id="IPR004073">
    <property type="entry name" value="GPCR_3_vmron_rcpt_2"/>
</dbReference>
<keyword evidence="5 11" id="KW-1133">Transmembrane helix</keyword>
<dbReference type="InterPro" id="IPR038550">
    <property type="entry name" value="GPCR_3_9-Cys_sf"/>
</dbReference>
<proteinExistence type="predicted"/>
<feature type="transmembrane region" description="Helical" evidence="11">
    <location>
        <begin position="817"/>
        <end position="840"/>
    </location>
</feature>
<sequence>MSRSYLAVPGIPGVATCSAAKFVGTEGAVIRQAPWSLSARFGHFSPESPVSARPGVPLIRAGRAVCLRWYGLPLLISLSPLQGVTSCTLKDQSPEGYVQEGDLVLGVIVELFTLSTVKYDFQEIPLPVMCYSPSLKYYRHYLAVVFAIEEINQDPSILPNITLGFQMYDSCSSERRALANTLSILTRRSSSVPNYNCNEKNVLVGFVGHLLSSLTYVIYEVASIYAFPQISYGAQDPGFNDRQQFPTFYRTVTTENSRYKAIIQVLQKFSWSWVGIVYSVDKSNKKAGEELRNEIIRIGACVEFFVAFKVKANHFEDLKNTFRNSTAYVIIIYCDTISLLYFSLFFLGENDYNKNFLLATTLDISTEKRIALNFLPLNGSLFFLGHQGDIPGLKEFLYSASPLKYPNDSYTCVLWRIVFRCENIFDYVADSNLPICTMNDTMKIFDSSIFDVNTFRLTYNMYVAIYTFAHALHDMFYDESDERMASALILGDLRRLTFQLNNYLRNVHFKTPAGKEIFVNEDGETPGHIDIMNWNVYSDGTVLIRKVGECDSASNHETQTSIDVDNIVWRTPFNKIPSSVCTKPCPLGYRKAVIKGNPCCCYGCVPCSEGHISNMSGSCAFMLDMENCLPCPEDQWSNDKRDQCIMRAIDFLSFDEPLGFSLLIIVIILSAITLLVLGTFIKFRDSPIVRANNRDLSYTLLLSLLLSFFCNLLFIGRPMKVTCLIRNVAFGVIFTISVSSLLGKTMTVVIAFNAIKPGSILRRWVGPRVPFYIVLLCSLGEVVICITWLLYSPPFPDSDTKSQPSVITLQCNEGSALALYFVVGYIAVLAFVSFFVAYLARRLPDIYNEAQYITFSMLVFCSVWISFIPTYLSTKGKYLVAVEIFAILASSSAFLGLIFLPKCYIIFFRPHKNTRNMNVITKCNKI</sequence>
<dbReference type="GO" id="GO:0005886">
    <property type="term" value="C:plasma membrane"/>
    <property type="evidence" value="ECO:0007669"/>
    <property type="project" value="UniProtKB-SubCell"/>
</dbReference>
<dbReference type="FunFam" id="2.10.50.30:FF:000003">
    <property type="entry name" value="Vomeronasal 2, receptor 120"/>
    <property type="match status" value="1"/>
</dbReference>
<evidence type="ECO:0000256" key="2">
    <source>
        <dbReference type="ARBA" id="ARBA00022475"/>
    </source>
</evidence>
<protein>
    <submittedName>
        <fullName evidence="13">Vomeronasal type-2 receptor 26-like</fullName>
    </submittedName>
</protein>
<dbReference type="PANTHER" id="PTHR24061">
    <property type="entry name" value="CALCIUM-SENSING RECEPTOR-RELATED"/>
    <property type="match status" value="1"/>
</dbReference>
<keyword evidence="14" id="KW-1185">Reference proteome</keyword>
<dbReference type="InterPro" id="IPR028082">
    <property type="entry name" value="Peripla_BP_I"/>
</dbReference>
<dbReference type="InterPro" id="IPR011500">
    <property type="entry name" value="GPCR_3_9-Cys_dom"/>
</dbReference>
<dbReference type="GO" id="GO:0004930">
    <property type="term" value="F:G protein-coupled receptor activity"/>
    <property type="evidence" value="ECO:0007669"/>
    <property type="project" value="UniProtKB-KW"/>
</dbReference>
<feature type="transmembrane region" description="Helical" evidence="11">
    <location>
        <begin position="772"/>
        <end position="791"/>
    </location>
</feature>
<accession>A0AAD1TLQ7</accession>
<dbReference type="Pfam" id="PF00003">
    <property type="entry name" value="7tm_3"/>
    <property type="match status" value="1"/>
</dbReference>
<feature type="transmembrane region" description="Helical" evidence="11">
    <location>
        <begin position="695"/>
        <end position="716"/>
    </location>
</feature>
<evidence type="ECO:0000256" key="6">
    <source>
        <dbReference type="ARBA" id="ARBA00023040"/>
    </source>
</evidence>
<evidence type="ECO:0000256" key="11">
    <source>
        <dbReference type="SAM" id="Phobius"/>
    </source>
</evidence>
<evidence type="ECO:0000256" key="5">
    <source>
        <dbReference type="ARBA" id="ARBA00022989"/>
    </source>
</evidence>
<evidence type="ECO:0000256" key="8">
    <source>
        <dbReference type="ARBA" id="ARBA00023170"/>
    </source>
</evidence>
<keyword evidence="6" id="KW-0297">G-protein coupled receptor</keyword>
<keyword evidence="2" id="KW-1003">Cell membrane</keyword>
<evidence type="ECO:0000313" key="13">
    <source>
        <dbReference type="EMBL" id="CAH2326744.1"/>
    </source>
</evidence>
<dbReference type="PROSITE" id="PS50259">
    <property type="entry name" value="G_PROTEIN_RECEP_F3_4"/>
    <property type="match status" value="1"/>
</dbReference>
<dbReference type="Gene3D" id="2.10.50.30">
    <property type="entry name" value="GPCR, family 3, nine cysteines domain"/>
    <property type="match status" value="1"/>
</dbReference>
<comment type="subcellular location">
    <subcellularLocation>
        <location evidence="1">Cell membrane</location>
        <topology evidence="1">Multi-pass membrane protein</topology>
    </subcellularLocation>
</comment>
<keyword evidence="8 13" id="KW-0675">Receptor</keyword>
<feature type="transmembrane region" description="Helical" evidence="11">
    <location>
        <begin position="884"/>
        <end position="907"/>
    </location>
</feature>
<name>A0AAD1TLQ7_PELCU</name>
<feature type="transmembrane region" description="Helical" evidence="11">
    <location>
        <begin position="852"/>
        <end position="872"/>
    </location>
</feature>
<evidence type="ECO:0000256" key="7">
    <source>
        <dbReference type="ARBA" id="ARBA00023136"/>
    </source>
</evidence>
<feature type="domain" description="G-protein coupled receptors family 3 profile" evidence="12">
    <location>
        <begin position="658"/>
        <end position="922"/>
    </location>
</feature>
<keyword evidence="7 11" id="KW-0472">Membrane</keyword>
<dbReference type="EMBL" id="OW240924">
    <property type="protein sequence ID" value="CAH2326744.1"/>
    <property type="molecule type" value="Genomic_DNA"/>
</dbReference>
<dbReference type="Proteomes" id="UP001295444">
    <property type="component" value="Chromosome 13"/>
</dbReference>
<dbReference type="InterPro" id="IPR000337">
    <property type="entry name" value="GPCR_3"/>
</dbReference>